<reference evidence="3" key="1">
    <citation type="submission" date="2023-03" db="EMBL/GenBank/DDBJ databases">
        <title>Chromosome-scale reference genome and RAD-based genetic map of yellow starthistle (Centaurea solstitialis) reveal putative structural variation and QTLs associated with invader traits.</title>
        <authorList>
            <person name="Reatini B."/>
            <person name="Cang F.A."/>
            <person name="Jiang Q."/>
            <person name="Mckibben M.T.W."/>
            <person name="Barker M.S."/>
            <person name="Rieseberg L.H."/>
            <person name="Dlugosch K.M."/>
        </authorList>
    </citation>
    <scope>NUCLEOTIDE SEQUENCE</scope>
    <source>
        <strain evidence="3">CAN-66</strain>
        <tissue evidence="3">Leaf</tissue>
    </source>
</reference>
<dbReference type="EMBL" id="JARYMX010000004">
    <property type="protein sequence ID" value="KAJ9550596.1"/>
    <property type="molecule type" value="Genomic_DNA"/>
</dbReference>
<evidence type="ECO:0000259" key="2">
    <source>
        <dbReference type="Pfam" id="PF13966"/>
    </source>
</evidence>
<organism evidence="3 4">
    <name type="scientific">Centaurea solstitialis</name>
    <name type="common">yellow star-thistle</name>
    <dbReference type="NCBI Taxonomy" id="347529"/>
    <lineage>
        <taxon>Eukaryota</taxon>
        <taxon>Viridiplantae</taxon>
        <taxon>Streptophyta</taxon>
        <taxon>Embryophyta</taxon>
        <taxon>Tracheophyta</taxon>
        <taxon>Spermatophyta</taxon>
        <taxon>Magnoliopsida</taxon>
        <taxon>eudicotyledons</taxon>
        <taxon>Gunneridae</taxon>
        <taxon>Pentapetalae</taxon>
        <taxon>asterids</taxon>
        <taxon>campanulids</taxon>
        <taxon>Asterales</taxon>
        <taxon>Asteraceae</taxon>
        <taxon>Carduoideae</taxon>
        <taxon>Cardueae</taxon>
        <taxon>Centaureinae</taxon>
        <taxon>Centaurea</taxon>
    </lineage>
</organism>
<gene>
    <name evidence="3" type="ORF">OSB04_014641</name>
</gene>
<evidence type="ECO:0000256" key="1">
    <source>
        <dbReference type="SAM" id="MobiDB-lite"/>
    </source>
</evidence>
<dbReference type="AlphaFoldDB" id="A0AA38WJC8"/>
<accession>A0AA38WJC8</accession>
<dbReference type="Proteomes" id="UP001172457">
    <property type="component" value="Chromosome 4"/>
</dbReference>
<comment type="caution">
    <text evidence="3">The sequence shown here is derived from an EMBL/GenBank/DDBJ whole genome shotgun (WGS) entry which is preliminary data.</text>
</comment>
<protein>
    <recommendedName>
        <fullName evidence="2">Reverse transcriptase zinc-binding domain-containing protein</fullName>
    </recommendedName>
</protein>
<dbReference type="InterPro" id="IPR026960">
    <property type="entry name" value="RVT-Znf"/>
</dbReference>
<proteinExistence type="predicted"/>
<evidence type="ECO:0000313" key="4">
    <source>
        <dbReference type="Proteomes" id="UP001172457"/>
    </source>
</evidence>
<feature type="region of interest" description="Disordered" evidence="1">
    <location>
        <begin position="118"/>
        <end position="138"/>
    </location>
</feature>
<evidence type="ECO:0000313" key="3">
    <source>
        <dbReference type="EMBL" id="KAJ9550596.1"/>
    </source>
</evidence>
<sequence>MTLLGDIQISRCNSQVIWNNWVPSSVNILAGRLLHKRLPTKVNLEKRGIPLLTTTCSFCNQADENEDHLFRDGVFTNRILKEILVWWGLDASFVHNNHSILDWADILFLPGEKRKAFNGNESHDKKANKRSSPSDQSQLKINTNEMHQINSNEVLFMDGHENKND</sequence>
<dbReference type="Pfam" id="PF13966">
    <property type="entry name" value="zf-RVT"/>
    <property type="match status" value="1"/>
</dbReference>
<keyword evidence="4" id="KW-1185">Reference proteome</keyword>
<name>A0AA38WJC8_9ASTR</name>
<feature type="domain" description="Reverse transcriptase zinc-binding" evidence="2">
    <location>
        <begin position="13"/>
        <end position="78"/>
    </location>
</feature>